<feature type="transmembrane region" description="Helical" evidence="1">
    <location>
        <begin position="32"/>
        <end position="58"/>
    </location>
</feature>
<evidence type="ECO:0000256" key="1">
    <source>
        <dbReference type="SAM" id="Phobius"/>
    </source>
</evidence>
<feature type="transmembrane region" description="Helical" evidence="1">
    <location>
        <begin position="150"/>
        <end position="168"/>
    </location>
</feature>
<feature type="transmembrane region" description="Helical" evidence="1">
    <location>
        <begin position="174"/>
        <end position="198"/>
    </location>
</feature>
<evidence type="ECO:0000313" key="3">
    <source>
        <dbReference type="Proteomes" id="UP000298860"/>
    </source>
</evidence>
<dbReference type="OrthoDB" id="3783129at2"/>
<proteinExistence type="predicted"/>
<keyword evidence="3" id="KW-1185">Reference proteome</keyword>
<reference evidence="3" key="1">
    <citation type="submission" date="2019-04" db="EMBL/GenBank/DDBJ databases">
        <title>Draft genome sequence of Pseudonocardiaceae bacterium SL3-2-4.</title>
        <authorList>
            <person name="Ningsih F."/>
            <person name="Yokota A."/>
            <person name="Sakai Y."/>
            <person name="Nanatani K."/>
            <person name="Yabe S."/>
            <person name="Oetari A."/>
            <person name="Sjamsuridzal W."/>
        </authorList>
    </citation>
    <scope>NUCLEOTIDE SEQUENCE [LARGE SCALE GENOMIC DNA]</scope>
    <source>
        <strain evidence="3">SL3-2-4</strain>
    </source>
</reference>
<dbReference type="EMBL" id="BJFL01000001">
    <property type="protein sequence ID" value="GDY28714.1"/>
    <property type="molecule type" value="Genomic_DNA"/>
</dbReference>
<dbReference type="InterPro" id="IPR016566">
    <property type="entry name" value="UCP010219"/>
</dbReference>
<keyword evidence="1" id="KW-0812">Transmembrane</keyword>
<protein>
    <recommendedName>
        <fullName evidence="4">Intracellular septation protein A</fullName>
    </recommendedName>
</protein>
<feature type="transmembrane region" description="Helical" evidence="1">
    <location>
        <begin position="95"/>
        <end position="116"/>
    </location>
</feature>
<evidence type="ECO:0008006" key="4">
    <source>
        <dbReference type="Google" id="ProtNLM"/>
    </source>
</evidence>
<evidence type="ECO:0000313" key="2">
    <source>
        <dbReference type="EMBL" id="GDY28714.1"/>
    </source>
</evidence>
<sequence length="222" mass="24313">MAQPLMVHLPAPRVLIRQAGKHLLEATLVPLVLFYAVLTTAGLDGALFAALGWSFAALGFRVVLRKPVPAVLLLTTLLLVARTLVSLYTGSVFLYFLQPTLQNFLIAFVLLATAAFERPFIAKLADDFCAFPTSFSGHPHVQRFFRRVSLLWALVFTTNGAATLWMLARETLGNFLVVSTAGSWTVVAVAAFGSLWWFRRALRDHNIHLRLGPPPAIATAGT</sequence>
<accession>A0A4D4J035</accession>
<comment type="caution">
    <text evidence="2">The sequence shown here is derived from an EMBL/GenBank/DDBJ whole genome shotgun (WGS) entry which is preliminary data.</text>
</comment>
<dbReference type="RefSeq" id="WP_137811900.1">
    <property type="nucleotide sequence ID" value="NZ_BJFL01000001.1"/>
</dbReference>
<dbReference type="Pfam" id="PF11361">
    <property type="entry name" value="DUF3159"/>
    <property type="match status" value="1"/>
</dbReference>
<keyword evidence="1" id="KW-0472">Membrane</keyword>
<feature type="transmembrane region" description="Helical" evidence="1">
    <location>
        <begin position="70"/>
        <end position="89"/>
    </location>
</feature>
<dbReference type="AlphaFoldDB" id="A0A4D4J035"/>
<organism evidence="2 3">
    <name type="scientific">Gandjariella thermophila</name>
    <dbReference type="NCBI Taxonomy" id="1931992"/>
    <lineage>
        <taxon>Bacteria</taxon>
        <taxon>Bacillati</taxon>
        <taxon>Actinomycetota</taxon>
        <taxon>Actinomycetes</taxon>
        <taxon>Pseudonocardiales</taxon>
        <taxon>Pseudonocardiaceae</taxon>
        <taxon>Gandjariella</taxon>
    </lineage>
</organism>
<dbReference type="NCBIfam" id="NF041646">
    <property type="entry name" value="VC0807_fam"/>
    <property type="match status" value="1"/>
</dbReference>
<dbReference type="Proteomes" id="UP000298860">
    <property type="component" value="Unassembled WGS sequence"/>
</dbReference>
<name>A0A4D4J035_9PSEU</name>
<gene>
    <name evidence="2" type="ORF">GTS_03470</name>
</gene>
<keyword evidence="1" id="KW-1133">Transmembrane helix</keyword>